<dbReference type="RefSeq" id="YP_010013487.1">
    <property type="nucleotide sequence ID" value="NC_053511.1"/>
</dbReference>
<dbReference type="KEGG" id="vg:63210089"/>
<keyword evidence="2" id="KW-1185">Reference proteome</keyword>
<dbReference type="GeneID" id="63210089"/>
<dbReference type="Proteomes" id="UP000327317">
    <property type="component" value="Segment"/>
</dbReference>
<sequence length="89" mass="9544">MSTPIYRHSIRVHANDADTNGTIVQDPLSDAPRSAVYVGADETARALSVIADRHAAAGDTVTDGPYGGRYVRHVTTASGDTATYRTWRV</sequence>
<evidence type="ECO:0000313" key="1">
    <source>
        <dbReference type="EMBL" id="QFG10363.1"/>
    </source>
</evidence>
<name>A0A5J6THB1_9CAUD</name>
<proteinExistence type="predicted"/>
<reference evidence="1 2" key="1">
    <citation type="submission" date="2019-07" db="EMBL/GenBank/DDBJ databases">
        <authorList>
            <person name="Stoner T.H."/>
            <person name="Garlena R.A."/>
            <person name="Russell D.A."/>
            <person name="Pope W.H."/>
            <person name="Jacobs-Sera D."/>
            <person name="Hatfull G.F."/>
        </authorList>
    </citation>
    <scope>NUCLEOTIDE SEQUENCE [LARGE SCALE GENOMIC DNA]</scope>
</reference>
<protein>
    <submittedName>
        <fullName evidence="1">Uncharacterized protein</fullName>
    </submittedName>
</protein>
<gene>
    <name evidence="1" type="primary">153</name>
    <name evidence="1" type="ORF">SEA_DYOEDAFOS_153</name>
</gene>
<organism evidence="1 2">
    <name type="scientific">Mycobacterium phage DyoEdafos</name>
    <dbReference type="NCBI Taxonomy" id="2599860"/>
    <lineage>
        <taxon>Viruses</taxon>
        <taxon>Duplodnaviria</taxon>
        <taxon>Heunggongvirae</taxon>
        <taxon>Uroviricota</taxon>
        <taxon>Caudoviricetes</taxon>
        <taxon>Vilmaviridae</taxon>
        <taxon>Lclasvirinae</taxon>
        <taxon>Bromdenvirus</taxon>
        <taxon>Bromdenvirus dyoedafos</taxon>
    </lineage>
</organism>
<evidence type="ECO:0000313" key="2">
    <source>
        <dbReference type="Proteomes" id="UP000327317"/>
    </source>
</evidence>
<accession>A0A5J6THB1</accession>
<dbReference type="EMBL" id="MN234187">
    <property type="protein sequence ID" value="QFG10363.1"/>
    <property type="molecule type" value="Genomic_DNA"/>
</dbReference>